<dbReference type="GO" id="GO:0005634">
    <property type="term" value="C:nucleus"/>
    <property type="evidence" value="ECO:0007669"/>
    <property type="project" value="UniProtKB-SubCell"/>
</dbReference>
<comment type="subcellular location">
    <subcellularLocation>
        <location evidence="1">Nucleus</location>
    </subcellularLocation>
</comment>
<dbReference type="Proteomes" id="UP001438707">
    <property type="component" value="Unassembled WGS sequence"/>
</dbReference>
<dbReference type="Pfam" id="PF00320">
    <property type="entry name" value="GATA"/>
    <property type="match status" value="1"/>
</dbReference>
<gene>
    <name evidence="9" type="ORF">WJX74_010550</name>
</gene>
<comment type="caution">
    <text evidence="9">The sequence shown here is derived from an EMBL/GenBank/DDBJ whole genome shotgun (WGS) entry which is preliminary data.</text>
</comment>
<keyword evidence="10" id="KW-1185">Reference proteome</keyword>
<dbReference type="InterPro" id="IPR013088">
    <property type="entry name" value="Znf_NHR/GATA"/>
</dbReference>
<dbReference type="GO" id="GO:0045944">
    <property type="term" value="P:positive regulation of transcription by RNA polymerase II"/>
    <property type="evidence" value="ECO:0007669"/>
    <property type="project" value="TreeGrafter"/>
</dbReference>
<dbReference type="SMART" id="SM00401">
    <property type="entry name" value="ZnF_GATA"/>
    <property type="match status" value="1"/>
</dbReference>
<dbReference type="GO" id="GO:0045165">
    <property type="term" value="P:cell fate commitment"/>
    <property type="evidence" value="ECO:0007669"/>
    <property type="project" value="TreeGrafter"/>
</dbReference>
<keyword evidence="5" id="KW-0539">Nucleus</keyword>
<dbReference type="PROSITE" id="PS00344">
    <property type="entry name" value="GATA_ZN_FINGER_1"/>
    <property type="match status" value="1"/>
</dbReference>
<keyword evidence="2" id="KW-0479">Metal-binding</keyword>
<sequence>MLIWICQHLGGQSTVHARIRDAIFTWTTLSSASHQDTGESISTRAGSDSYRRPFVSSLTPARASAAYPWQPLLGAEVLGTQQLDLMDPPGSLSTEQASLGPLPAPDSSQPALLQPQPDHVDLAGLSHNILPWAQGSSILGGIPSQGLLAGPNVGPGAVPLAAAIGSGAYSVFPQQGLVLPLSASTQPSLPLMPATQQQQQQFQQQQQQQQLQQQQQMQQAWYWQACLNSALQSPQPQFAPQPQLSLQQQPAFLVYPPPAGFMPFPWAGAPSLQGMAGAVAPAALGPQPLLLYHPQAALANDVLLQELSAKKRSREGGDEGVLGTEARRRRSKQPSKVCSNCRTSNTPFWRKNSSDGQPLCNACGLYFSKNHQVRPKDLWQRDHEANQQTPSHPV</sequence>
<evidence type="ECO:0000313" key="9">
    <source>
        <dbReference type="EMBL" id="KAK9816409.1"/>
    </source>
</evidence>
<evidence type="ECO:0000256" key="6">
    <source>
        <dbReference type="PROSITE-ProRule" id="PRU00094"/>
    </source>
</evidence>
<dbReference type="AlphaFoldDB" id="A0AAW1Q7V1"/>
<dbReference type="Gene3D" id="3.30.50.10">
    <property type="entry name" value="Erythroid Transcription Factor GATA-1, subunit A"/>
    <property type="match status" value="1"/>
</dbReference>
<organism evidence="9 10">
    <name type="scientific">Apatococcus lobatus</name>
    <dbReference type="NCBI Taxonomy" id="904363"/>
    <lineage>
        <taxon>Eukaryota</taxon>
        <taxon>Viridiplantae</taxon>
        <taxon>Chlorophyta</taxon>
        <taxon>core chlorophytes</taxon>
        <taxon>Trebouxiophyceae</taxon>
        <taxon>Chlorellales</taxon>
        <taxon>Chlorellaceae</taxon>
        <taxon>Apatococcus</taxon>
    </lineage>
</organism>
<evidence type="ECO:0000313" key="10">
    <source>
        <dbReference type="Proteomes" id="UP001438707"/>
    </source>
</evidence>
<accession>A0AAW1Q7V1</accession>
<feature type="domain" description="GATA-type" evidence="8">
    <location>
        <begin position="332"/>
        <end position="375"/>
    </location>
</feature>
<evidence type="ECO:0000256" key="2">
    <source>
        <dbReference type="ARBA" id="ARBA00022723"/>
    </source>
</evidence>
<keyword evidence="3 6" id="KW-0863">Zinc-finger</keyword>
<evidence type="ECO:0000256" key="3">
    <source>
        <dbReference type="ARBA" id="ARBA00022771"/>
    </source>
</evidence>
<feature type="region of interest" description="Disordered" evidence="7">
    <location>
        <begin position="84"/>
        <end position="111"/>
    </location>
</feature>
<dbReference type="SUPFAM" id="SSF57716">
    <property type="entry name" value="Glucocorticoid receptor-like (DNA-binding domain)"/>
    <property type="match status" value="1"/>
</dbReference>
<evidence type="ECO:0000256" key="1">
    <source>
        <dbReference type="ARBA" id="ARBA00004123"/>
    </source>
</evidence>
<evidence type="ECO:0000256" key="7">
    <source>
        <dbReference type="SAM" id="MobiDB-lite"/>
    </source>
</evidence>
<dbReference type="InterPro" id="IPR039355">
    <property type="entry name" value="Transcription_factor_GATA"/>
</dbReference>
<dbReference type="PROSITE" id="PS50114">
    <property type="entry name" value="GATA_ZN_FINGER_2"/>
    <property type="match status" value="1"/>
</dbReference>
<dbReference type="GO" id="GO:0000122">
    <property type="term" value="P:negative regulation of transcription by RNA polymerase II"/>
    <property type="evidence" value="ECO:0007669"/>
    <property type="project" value="TreeGrafter"/>
</dbReference>
<evidence type="ECO:0000259" key="8">
    <source>
        <dbReference type="PROSITE" id="PS50114"/>
    </source>
</evidence>
<feature type="region of interest" description="Disordered" evidence="7">
    <location>
        <begin position="311"/>
        <end position="340"/>
    </location>
</feature>
<dbReference type="InterPro" id="IPR000679">
    <property type="entry name" value="Znf_GATA"/>
</dbReference>
<dbReference type="PANTHER" id="PTHR10071:SF281">
    <property type="entry name" value="BOX A-BINDING FACTOR-RELATED"/>
    <property type="match status" value="1"/>
</dbReference>
<reference evidence="9 10" key="1">
    <citation type="journal article" date="2024" name="Nat. Commun.">
        <title>Phylogenomics reveals the evolutionary origins of lichenization in chlorophyte algae.</title>
        <authorList>
            <person name="Puginier C."/>
            <person name="Libourel C."/>
            <person name="Otte J."/>
            <person name="Skaloud P."/>
            <person name="Haon M."/>
            <person name="Grisel S."/>
            <person name="Petersen M."/>
            <person name="Berrin J.G."/>
            <person name="Delaux P.M."/>
            <person name="Dal Grande F."/>
            <person name="Keller J."/>
        </authorList>
    </citation>
    <scope>NUCLEOTIDE SEQUENCE [LARGE SCALE GENOMIC DNA]</scope>
    <source>
        <strain evidence="9 10">SAG 2145</strain>
    </source>
</reference>
<protein>
    <recommendedName>
        <fullName evidence="8">GATA-type domain-containing protein</fullName>
    </recommendedName>
</protein>
<dbReference type="EMBL" id="JALJOS010000076">
    <property type="protein sequence ID" value="KAK9816409.1"/>
    <property type="molecule type" value="Genomic_DNA"/>
</dbReference>
<dbReference type="GO" id="GO:0000981">
    <property type="term" value="F:DNA-binding transcription factor activity, RNA polymerase II-specific"/>
    <property type="evidence" value="ECO:0007669"/>
    <property type="project" value="TreeGrafter"/>
</dbReference>
<keyword evidence="4" id="KW-0862">Zinc</keyword>
<dbReference type="PANTHER" id="PTHR10071">
    <property type="entry name" value="TRANSCRIPTION FACTOR GATA FAMILY MEMBER"/>
    <property type="match status" value="1"/>
</dbReference>
<name>A0AAW1Q7V1_9CHLO</name>
<evidence type="ECO:0000256" key="5">
    <source>
        <dbReference type="ARBA" id="ARBA00023242"/>
    </source>
</evidence>
<proteinExistence type="predicted"/>
<evidence type="ECO:0000256" key="4">
    <source>
        <dbReference type="ARBA" id="ARBA00022833"/>
    </source>
</evidence>
<dbReference type="GO" id="GO:0000978">
    <property type="term" value="F:RNA polymerase II cis-regulatory region sequence-specific DNA binding"/>
    <property type="evidence" value="ECO:0007669"/>
    <property type="project" value="TreeGrafter"/>
</dbReference>
<dbReference type="CDD" id="cd00202">
    <property type="entry name" value="ZnF_GATA"/>
    <property type="match status" value="1"/>
</dbReference>
<dbReference type="GO" id="GO:0008270">
    <property type="term" value="F:zinc ion binding"/>
    <property type="evidence" value="ECO:0007669"/>
    <property type="project" value="UniProtKB-KW"/>
</dbReference>